<dbReference type="Gene3D" id="1.10.10.10">
    <property type="entry name" value="Winged helix-like DNA-binding domain superfamily/Winged helix DNA-binding domain"/>
    <property type="match status" value="1"/>
</dbReference>
<protein>
    <recommendedName>
        <fullName evidence="5">HTH luxR-type domain-containing protein</fullName>
    </recommendedName>
</protein>
<dbReference type="Pfam" id="PF00196">
    <property type="entry name" value="GerE"/>
    <property type="match status" value="1"/>
</dbReference>
<accession>A0ABQ0UQG9</accession>
<proteinExistence type="predicted"/>
<dbReference type="InterPro" id="IPR011990">
    <property type="entry name" value="TPR-like_helical_dom_sf"/>
</dbReference>
<dbReference type="SMART" id="SM00421">
    <property type="entry name" value="HTH_LUXR"/>
    <property type="match status" value="1"/>
</dbReference>
<dbReference type="SUPFAM" id="SSF46894">
    <property type="entry name" value="C-terminal effector domain of the bipartite response regulators"/>
    <property type="match status" value="1"/>
</dbReference>
<dbReference type="PRINTS" id="PR00038">
    <property type="entry name" value="HTHLUXR"/>
</dbReference>
<dbReference type="InterPro" id="IPR016032">
    <property type="entry name" value="Sig_transdc_resp-reg_C-effctor"/>
</dbReference>
<evidence type="ECO:0000256" key="4">
    <source>
        <dbReference type="SAM" id="MobiDB-lite"/>
    </source>
</evidence>
<feature type="domain" description="HTH luxR-type" evidence="5">
    <location>
        <begin position="486"/>
        <end position="551"/>
    </location>
</feature>
<dbReference type="PANTHER" id="PTHR44688">
    <property type="entry name" value="DNA-BINDING TRANSCRIPTIONAL ACTIVATOR DEVR_DOSR"/>
    <property type="match status" value="1"/>
</dbReference>
<evidence type="ECO:0000256" key="3">
    <source>
        <dbReference type="ARBA" id="ARBA00023163"/>
    </source>
</evidence>
<feature type="region of interest" description="Disordered" evidence="4">
    <location>
        <begin position="1"/>
        <end position="39"/>
    </location>
</feature>
<comment type="caution">
    <text evidence="6">The sequence shown here is derived from an EMBL/GenBank/DDBJ whole genome shotgun (WGS) entry which is preliminary data.</text>
</comment>
<keyword evidence="1" id="KW-0805">Transcription regulation</keyword>
<name>A0ABQ0UQG9_9MICO</name>
<sequence>MVDPHPDAAFLTPDEELPDAAEVGPVNTPDETAVDSPSAEIQPADHRAALDAIERAWTTIAPLQGARLREAIRSTPEEEWRGRPRILLALAASHRSIGSRSRSAALPWFRGVAKAIDADPAMPLDVRAGYHVHLAASLRTLGNFVVAHEHLEVARTMIETDITESISARISLSAEFSLELGLIRIHYGEYDQAQFALGLASGLSEEHLSVAQRVECASALAYVAMLLGDFTLADEHLSVAVELSDGTDLMTSSFAALAQITRLQLALERDEVLGGVAPLIDSVRLATRGSDWEALGWFAEANACLADRRYIEVLDLLARITRLVEGFTGQPTLPGAVASLRAETMRSLGQPQEARRLSAPLVPTPRHIQCPGRVLALVHLAAGEPEAALDALGPCLALGDLHSERTMPHVHAIVAAAHLALGDAARADIAFDRALLAAGRNGSVWMFATLDPDVLRHLLDRAAQRDQPPVIRASLERLLGSAVDSVHQLAEPLSDRELVIVRHLATGQTLGQIGSQLYISVNTVKSHVRSIYRKLQATSRREAMARVRQLGLHIDD</sequence>
<keyword evidence="2" id="KW-0238">DNA-binding</keyword>
<evidence type="ECO:0000256" key="2">
    <source>
        <dbReference type="ARBA" id="ARBA00023125"/>
    </source>
</evidence>
<evidence type="ECO:0000313" key="7">
    <source>
        <dbReference type="Proteomes" id="UP000321154"/>
    </source>
</evidence>
<gene>
    <name evidence="6" type="ORF">FFA01_20350</name>
</gene>
<evidence type="ECO:0000313" key="6">
    <source>
        <dbReference type="EMBL" id="GEK83726.1"/>
    </source>
</evidence>
<dbReference type="InterPro" id="IPR000792">
    <property type="entry name" value="Tscrpt_reg_LuxR_C"/>
</dbReference>
<organism evidence="6 7">
    <name type="scientific">Frigoribacterium faeni</name>
    <dbReference type="NCBI Taxonomy" id="145483"/>
    <lineage>
        <taxon>Bacteria</taxon>
        <taxon>Bacillati</taxon>
        <taxon>Actinomycetota</taxon>
        <taxon>Actinomycetes</taxon>
        <taxon>Micrococcales</taxon>
        <taxon>Microbacteriaceae</taxon>
        <taxon>Frigoribacterium</taxon>
    </lineage>
</organism>
<reference evidence="6 7" key="1">
    <citation type="submission" date="2019-07" db="EMBL/GenBank/DDBJ databases">
        <title>Whole genome shotgun sequence of Frigoribacterium faeni NBRC 103066.</title>
        <authorList>
            <person name="Hosoyama A."/>
            <person name="Uohara A."/>
            <person name="Ohji S."/>
            <person name="Ichikawa N."/>
        </authorList>
    </citation>
    <scope>NUCLEOTIDE SEQUENCE [LARGE SCALE GENOMIC DNA]</scope>
    <source>
        <strain evidence="6 7">NBRC 103066</strain>
    </source>
</reference>
<dbReference type="Proteomes" id="UP000321154">
    <property type="component" value="Unassembled WGS sequence"/>
</dbReference>
<dbReference type="InterPro" id="IPR036388">
    <property type="entry name" value="WH-like_DNA-bd_sf"/>
</dbReference>
<dbReference type="PANTHER" id="PTHR44688:SF16">
    <property type="entry name" value="DNA-BINDING TRANSCRIPTIONAL ACTIVATOR DEVR_DOSR"/>
    <property type="match status" value="1"/>
</dbReference>
<evidence type="ECO:0000256" key="1">
    <source>
        <dbReference type="ARBA" id="ARBA00023015"/>
    </source>
</evidence>
<dbReference type="PROSITE" id="PS50043">
    <property type="entry name" value="HTH_LUXR_2"/>
    <property type="match status" value="1"/>
</dbReference>
<dbReference type="Gene3D" id="1.25.40.10">
    <property type="entry name" value="Tetratricopeptide repeat domain"/>
    <property type="match status" value="1"/>
</dbReference>
<dbReference type="EMBL" id="BJUV01000019">
    <property type="protein sequence ID" value="GEK83726.1"/>
    <property type="molecule type" value="Genomic_DNA"/>
</dbReference>
<keyword evidence="3" id="KW-0804">Transcription</keyword>
<dbReference type="CDD" id="cd06170">
    <property type="entry name" value="LuxR_C_like"/>
    <property type="match status" value="1"/>
</dbReference>
<evidence type="ECO:0000259" key="5">
    <source>
        <dbReference type="PROSITE" id="PS50043"/>
    </source>
</evidence>
<keyword evidence="7" id="KW-1185">Reference proteome</keyword>
<dbReference type="SUPFAM" id="SSF48452">
    <property type="entry name" value="TPR-like"/>
    <property type="match status" value="1"/>
</dbReference>